<dbReference type="InterPro" id="IPR020479">
    <property type="entry name" value="HD_metazoa"/>
</dbReference>
<dbReference type="Proteomes" id="UP000007754">
    <property type="component" value="Chromosome 4"/>
</dbReference>
<keyword evidence="3 7" id="KW-0238">DNA-binding</keyword>
<evidence type="ECO:0000256" key="9">
    <source>
        <dbReference type="SAM" id="MobiDB-lite"/>
    </source>
</evidence>
<reference evidence="11 12" key="1">
    <citation type="journal article" date="2010" name="Nature">
        <title>The genome of a songbird.</title>
        <authorList>
            <person name="Warren W.C."/>
            <person name="Clayton D.F."/>
            <person name="Ellegren H."/>
            <person name="Arnold A.P."/>
            <person name="Hillier L.W."/>
            <person name="Kunstner A."/>
            <person name="Searle S."/>
            <person name="White S."/>
            <person name="Vilella A.J."/>
            <person name="Fairley S."/>
            <person name="Heger A."/>
            <person name="Kong L."/>
            <person name="Ponting C.P."/>
            <person name="Jarvis E.D."/>
            <person name="Mello C.V."/>
            <person name="Minx P."/>
            <person name="Lovell P."/>
            <person name="Velho T.A."/>
            <person name="Ferris M."/>
            <person name="Balakrishnan C.N."/>
            <person name="Sinha S."/>
            <person name="Blatti C."/>
            <person name="London S.E."/>
            <person name="Li Y."/>
            <person name="Lin Y.C."/>
            <person name="George J."/>
            <person name="Sweedler J."/>
            <person name="Southey B."/>
            <person name="Gunaratne P."/>
            <person name="Watson M."/>
            <person name="Nam K."/>
            <person name="Backstrom N."/>
            <person name="Smeds L."/>
            <person name="Nabholz B."/>
            <person name="Itoh Y."/>
            <person name="Whitney O."/>
            <person name="Pfenning A.R."/>
            <person name="Howard J."/>
            <person name="Volker M."/>
            <person name="Skinner B.M."/>
            <person name="Griffin D.K."/>
            <person name="Ye L."/>
            <person name="McLaren W.M."/>
            <person name="Flicek P."/>
            <person name="Quesada V."/>
            <person name="Velasco G."/>
            <person name="Lopez-Otin C."/>
            <person name="Puente X.S."/>
            <person name="Olender T."/>
            <person name="Lancet D."/>
            <person name="Smit A.F."/>
            <person name="Hubley R."/>
            <person name="Konkel M.K."/>
            <person name="Walker J.A."/>
            <person name="Batzer M.A."/>
            <person name="Gu W."/>
            <person name="Pollock D.D."/>
            <person name="Chen L."/>
            <person name="Cheng Z."/>
            <person name="Eichler E.E."/>
            <person name="Stapley J."/>
            <person name="Slate J."/>
            <person name="Ekblom R."/>
            <person name="Birkhead T."/>
            <person name="Burke T."/>
            <person name="Burt D."/>
            <person name="Scharff C."/>
            <person name="Adam I."/>
            <person name="Richard H."/>
            <person name="Sultan M."/>
            <person name="Soldatov A."/>
            <person name="Lehrach H."/>
            <person name="Edwards S.V."/>
            <person name="Yang S.P."/>
            <person name="Li X."/>
            <person name="Graves T."/>
            <person name="Fulton L."/>
            <person name="Nelson J."/>
            <person name="Chinwalla A."/>
            <person name="Hou S."/>
            <person name="Mardis E.R."/>
            <person name="Wilson R.K."/>
        </authorList>
    </citation>
    <scope>NUCLEOTIDE SEQUENCE [LARGE SCALE GENOMIC DNA]</scope>
</reference>
<protein>
    <submittedName>
        <fullName evidence="11">NK1 homeobox 1</fullName>
    </submittedName>
</protein>
<dbReference type="GO" id="GO:0030154">
    <property type="term" value="P:cell differentiation"/>
    <property type="evidence" value="ECO:0007669"/>
    <property type="project" value="TreeGrafter"/>
</dbReference>
<dbReference type="PRINTS" id="PR00024">
    <property type="entry name" value="HOMEOBOX"/>
</dbReference>
<evidence type="ECO:0000256" key="5">
    <source>
        <dbReference type="ARBA" id="ARBA00023242"/>
    </source>
</evidence>
<feature type="compositionally biased region" description="Pro residues" evidence="9">
    <location>
        <begin position="201"/>
        <end position="215"/>
    </location>
</feature>
<dbReference type="GO" id="GO:0000981">
    <property type="term" value="F:DNA-binding transcription factor activity, RNA polymerase II-specific"/>
    <property type="evidence" value="ECO:0007669"/>
    <property type="project" value="InterPro"/>
</dbReference>
<keyword evidence="5 7" id="KW-0539">Nucleus</keyword>
<evidence type="ECO:0000256" key="2">
    <source>
        <dbReference type="ARBA" id="ARBA00022473"/>
    </source>
</evidence>
<dbReference type="InParanoid" id="A0A674HLA2"/>
<feature type="domain" description="Homeobox" evidence="10">
    <location>
        <begin position="236"/>
        <end position="296"/>
    </location>
</feature>
<evidence type="ECO:0000256" key="3">
    <source>
        <dbReference type="ARBA" id="ARBA00023125"/>
    </source>
</evidence>
<dbReference type="CDD" id="cd00086">
    <property type="entry name" value="homeodomain"/>
    <property type="match status" value="1"/>
</dbReference>
<feature type="compositionally biased region" description="Low complexity" evidence="9">
    <location>
        <begin position="187"/>
        <end position="200"/>
    </location>
</feature>
<sequence>MDGRGEQRLSAGGELPLYCPANRDRQGDGQSNTPGQEGAVAALPVVHRTTSFSVLDILDPNKFNSKRRHCPLPLRAPRGCSPCCLPKGLSSRGYIPYPGRVPVPALAGGGWLGRGSAGTAPPAWTAPSRPQSCRSDPHLPSFCPAPRPAPRPPRTPGSGRPEHPRTRGARTGRIPTAGGGAEGAGRGSPVPRAAEAGVVPAPAPPPPPPPAPPVGAQPGPQAKPKRKRTGSDSKSGKPRRARTAFTYEQLVALENKFKSTRYLSVCERLNLALSLSLTETQVKIWFQNRRTKWKKQNPGADTSAPTGGGGGGGAGNGLGGAALPGGLSPLSHSPPMGTPLSMHGPGSYAGHPAGGLVCAAQLPFLPSPAVLSPFVLGSQTYGAPAFYTPHL</sequence>
<feature type="compositionally biased region" description="Low complexity" evidence="9">
    <location>
        <begin position="324"/>
        <end position="335"/>
    </location>
</feature>
<feature type="DNA-binding region" description="Homeobox" evidence="7">
    <location>
        <begin position="238"/>
        <end position="297"/>
    </location>
</feature>
<dbReference type="PANTHER" id="PTHR24340:SF26">
    <property type="entry name" value="NK1 TRANSCRIPTION FACTOR-RELATED PROTEIN 1"/>
    <property type="match status" value="1"/>
</dbReference>
<keyword evidence="2" id="KW-0217">Developmental protein</keyword>
<dbReference type="AlphaFoldDB" id="A0A674HLA2"/>
<dbReference type="Gene3D" id="1.10.10.60">
    <property type="entry name" value="Homeodomain-like"/>
    <property type="match status" value="1"/>
</dbReference>
<dbReference type="InterPro" id="IPR017970">
    <property type="entry name" value="Homeobox_CS"/>
</dbReference>
<proteinExistence type="inferred from homology"/>
<dbReference type="InterPro" id="IPR009057">
    <property type="entry name" value="Homeodomain-like_sf"/>
</dbReference>
<keyword evidence="12" id="KW-1185">Reference proteome</keyword>
<reference evidence="11" key="3">
    <citation type="submission" date="2025-09" db="UniProtKB">
        <authorList>
            <consortium name="Ensembl"/>
        </authorList>
    </citation>
    <scope>IDENTIFICATION</scope>
</reference>
<feature type="region of interest" description="Disordered" evidence="9">
    <location>
        <begin position="115"/>
        <end position="242"/>
    </location>
</feature>
<dbReference type="GO" id="GO:0000978">
    <property type="term" value="F:RNA polymerase II cis-regulatory region sequence-specific DNA binding"/>
    <property type="evidence" value="ECO:0007669"/>
    <property type="project" value="TreeGrafter"/>
</dbReference>
<evidence type="ECO:0000256" key="7">
    <source>
        <dbReference type="PROSITE-ProRule" id="PRU00108"/>
    </source>
</evidence>
<evidence type="ECO:0000313" key="11">
    <source>
        <dbReference type="Ensembl" id="ENSTGUP00000035021.1"/>
    </source>
</evidence>
<comment type="similarity">
    <text evidence="6">Belongs to the NK-1 homeobox family.</text>
</comment>
<evidence type="ECO:0000256" key="8">
    <source>
        <dbReference type="RuleBase" id="RU000682"/>
    </source>
</evidence>
<keyword evidence="4 7" id="KW-0371">Homeobox</keyword>
<feature type="compositionally biased region" description="Gly residues" evidence="9">
    <location>
        <begin position="177"/>
        <end position="186"/>
    </location>
</feature>
<dbReference type="GO" id="GO:0005634">
    <property type="term" value="C:nucleus"/>
    <property type="evidence" value="ECO:0007669"/>
    <property type="project" value="UniProtKB-SubCell"/>
</dbReference>
<dbReference type="GeneTree" id="ENSGT00940000162861"/>
<dbReference type="SMART" id="SM00389">
    <property type="entry name" value="HOX"/>
    <property type="match status" value="1"/>
</dbReference>
<feature type="region of interest" description="Disordered" evidence="9">
    <location>
        <begin position="1"/>
        <end position="37"/>
    </location>
</feature>
<name>A0A674HLA2_TAEGU</name>
<dbReference type="PROSITE" id="PS00027">
    <property type="entry name" value="HOMEOBOX_1"/>
    <property type="match status" value="1"/>
</dbReference>
<dbReference type="PROSITE" id="PS50071">
    <property type="entry name" value="HOMEOBOX_2"/>
    <property type="match status" value="1"/>
</dbReference>
<dbReference type="InterPro" id="IPR001356">
    <property type="entry name" value="HD"/>
</dbReference>
<dbReference type="PANTHER" id="PTHR24340">
    <property type="entry name" value="HOMEOBOX PROTEIN NKX"/>
    <property type="match status" value="1"/>
</dbReference>
<reference evidence="11" key="2">
    <citation type="submission" date="2025-08" db="UniProtKB">
        <authorList>
            <consortium name="Ensembl"/>
        </authorList>
    </citation>
    <scope>IDENTIFICATION</scope>
</reference>
<feature type="region of interest" description="Disordered" evidence="9">
    <location>
        <begin position="292"/>
        <end position="339"/>
    </location>
</feature>
<evidence type="ECO:0000256" key="6">
    <source>
        <dbReference type="ARBA" id="ARBA00061009"/>
    </source>
</evidence>
<evidence type="ECO:0000256" key="4">
    <source>
        <dbReference type="ARBA" id="ARBA00023155"/>
    </source>
</evidence>
<evidence type="ECO:0000256" key="1">
    <source>
        <dbReference type="ARBA" id="ARBA00004123"/>
    </source>
</evidence>
<dbReference type="Ensembl" id="ENSTGUT00000031303.1">
    <property type="protein sequence ID" value="ENSTGUP00000035021.1"/>
    <property type="gene ID" value="ENSTGUG00000029299.1"/>
</dbReference>
<dbReference type="FunFam" id="1.10.10.60:FF:000315">
    <property type="entry name" value="NK1 homeobox 2"/>
    <property type="match status" value="1"/>
</dbReference>
<feature type="compositionally biased region" description="Pro residues" evidence="9">
    <location>
        <begin position="143"/>
        <end position="155"/>
    </location>
</feature>
<dbReference type="Pfam" id="PF00046">
    <property type="entry name" value="Homeodomain"/>
    <property type="match status" value="1"/>
</dbReference>
<evidence type="ECO:0000313" key="12">
    <source>
        <dbReference type="Proteomes" id="UP000007754"/>
    </source>
</evidence>
<dbReference type="SUPFAM" id="SSF46689">
    <property type="entry name" value="Homeodomain-like"/>
    <property type="match status" value="1"/>
</dbReference>
<comment type="subcellular location">
    <subcellularLocation>
        <location evidence="1 7 8">Nucleus</location>
    </subcellularLocation>
</comment>
<dbReference type="OMA" id="DPCKADE"/>
<dbReference type="InterPro" id="IPR050394">
    <property type="entry name" value="Homeobox_NK-like"/>
</dbReference>
<evidence type="ECO:0000259" key="10">
    <source>
        <dbReference type="PROSITE" id="PS50071"/>
    </source>
</evidence>
<accession>A0A674HLA2</accession>
<feature type="compositionally biased region" description="Gly residues" evidence="9">
    <location>
        <begin position="306"/>
        <end position="323"/>
    </location>
</feature>
<organism evidence="11 12">
    <name type="scientific">Taeniopygia guttata</name>
    <name type="common">Zebra finch</name>
    <name type="synonym">Poephila guttata</name>
    <dbReference type="NCBI Taxonomy" id="59729"/>
    <lineage>
        <taxon>Eukaryota</taxon>
        <taxon>Metazoa</taxon>
        <taxon>Chordata</taxon>
        <taxon>Craniata</taxon>
        <taxon>Vertebrata</taxon>
        <taxon>Euteleostomi</taxon>
        <taxon>Archelosauria</taxon>
        <taxon>Archosauria</taxon>
        <taxon>Dinosauria</taxon>
        <taxon>Saurischia</taxon>
        <taxon>Theropoda</taxon>
        <taxon>Coelurosauria</taxon>
        <taxon>Aves</taxon>
        <taxon>Neognathae</taxon>
        <taxon>Neoaves</taxon>
        <taxon>Telluraves</taxon>
        <taxon>Australaves</taxon>
        <taxon>Passeriformes</taxon>
        <taxon>Passeroidea</taxon>
        <taxon>Estrildidae</taxon>
        <taxon>Estrildinae</taxon>
        <taxon>Taeniopygia</taxon>
    </lineage>
</organism>